<sequence>MNNLENYLLKRIKENRKMEIICYLSNGYPTIEDSYRIAEEYVDAGCNMIEIDFPSRDPYLESEYIADRMAKSLEACDDYDKYMDSIVAVKKNLPNVKLLVLAYENTVEEIGVDKFINFCLENDFKDILLVGLRNEEIKNKIIENGLRVSCYVQYHLLPEEIEYAKKSNGFVYLQAKPNPGMINPKYPELSDCVEHLRECGIDRPIYCGVGVHAPEDVKMVKEAGGDAAFVGSTILKLQIDIPAMKDMIRKFKEQC</sequence>
<evidence type="ECO:0000256" key="7">
    <source>
        <dbReference type="ARBA" id="ARBA00023239"/>
    </source>
</evidence>
<dbReference type="Proteomes" id="UP000473681">
    <property type="component" value="Unassembled WGS sequence"/>
</dbReference>
<dbReference type="GO" id="GO:0004834">
    <property type="term" value="F:tryptophan synthase activity"/>
    <property type="evidence" value="ECO:0007669"/>
    <property type="project" value="UniProtKB-EC"/>
</dbReference>
<proteinExistence type="predicted"/>
<keyword evidence="5" id="KW-0822">Tryptophan biosynthesis</keyword>
<comment type="caution">
    <text evidence="9">The sequence shown here is derived from an EMBL/GenBank/DDBJ whole genome shotgun (WGS) entry which is preliminary data.</text>
</comment>
<dbReference type="UniPathway" id="UPA00035">
    <property type="reaction ID" value="UER00044"/>
</dbReference>
<dbReference type="EMBL" id="SWOV01000018">
    <property type="protein sequence ID" value="NFF87912.1"/>
    <property type="molecule type" value="Genomic_DNA"/>
</dbReference>
<name>A0A6B4FQX6_CLOBO</name>
<evidence type="ECO:0000256" key="1">
    <source>
        <dbReference type="ARBA" id="ARBA00004733"/>
    </source>
</evidence>
<dbReference type="InterPro" id="IPR002028">
    <property type="entry name" value="Trp_synthase_suA"/>
</dbReference>
<comment type="pathway">
    <text evidence="1">Amino-acid biosynthesis; L-tryptophan biosynthesis; L-tryptophan from chorismate: step 5/5.</text>
</comment>
<organism evidence="9 12">
    <name type="scientific">Clostridium botulinum</name>
    <dbReference type="NCBI Taxonomy" id="1491"/>
    <lineage>
        <taxon>Bacteria</taxon>
        <taxon>Bacillati</taxon>
        <taxon>Bacillota</taxon>
        <taxon>Clostridia</taxon>
        <taxon>Eubacteriales</taxon>
        <taxon>Clostridiaceae</taxon>
        <taxon>Clostridium</taxon>
    </lineage>
</organism>
<dbReference type="EMBL" id="SWVK01000011">
    <property type="protein sequence ID" value="NFN35312.1"/>
    <property type="molecule type" value="Genomic_DNA"/>
</dbReference>
<evidence type="ECO:0000256" key="5">
    <source>
        <dbReference type="ARBA" id="ARBA00022822"/>
    </source>
</evidence>
<evidence type="ECO:0000313" key="10">
    <source>
        <dbReference type="EMBL" id="NFN35312.1"/>
    </source>
</evidence>
<comment type="subunit">
    <text evidence="2">Tetramer of two alpha and two beta chains.</text>
</comment>
<dbReference type="PANTHER" id="PTHR43406">
    <property type="entry name" value="TRYPTOPHAN SYNTHASE, ALPHA CHAIN"/>
    <property type="match status" value="1"/>
</dbReference>
<keyword evidence="7" id="KW-0456">Lyase</keyword>
<dbReference type="InterPro" id="IPR011060">
    <property type="entry name" value="RibuloseP-bd_barrel"/>
</dbReference>
<protein>
    <recommendedName>
        <fullName evidence="3">tryptophan synthase</fullName>
        <ecNumber evidence="3">4.2.1.20</ecNumber>
    </recommendedName>
</protein>
<dbReference type="EC" id="4.2.1.20" evidence="3"/>
<keyword evidence="6" id="KW-0057">Aromatic amino acid biosynthesis</keyword>
<dbReference type="GO" id="GO:0005829">
    <property type="term" value="C:cytosol"/>
    <property type="evidence" value="ECO:0007669"/>
    <property type="project" value="TreeGrafter"/>
</dbReference>
<evidence type="ECO:0000256" key="2">
    <source>
        <dbReference type="ARBA" id="ARBA00011270"/>
    </source>
</evidence>
<keyword evidence="4" id="KW-0028">Amino-acid biosynthesis</keyword>
<evidence type="ECO:0000313" key="12">
    <source>
        <dbReference type="Proteomes" id="UP000476820"/>
    </source>
</evidence>
<evidence type="ECO:0000256" key="4">
    <source>
        <dbReference type="ARBA" id="ARBA00022605"/>
    </source>
</evidence>
<evidence type="ECO:0000256" key="6">
    <source>
        <dbReference type="ARBA" id="ARBA00023141"/>
    </source>
</evidence>
<reference evidence="11 12" key="1">
    <citation type="submission" date="2019-04" db="EMBL/GenBank/DDBJ databases">
        <title>Genome sequencing of Clostridium botulinum Groups I-IV and Clostridium butyricum.</title>
        <authorList>
            <person name="Brunt J."/>
            <person name="Van Vliet A.H.M."/>
            <person name="Stringer S.C."/>
            <person name="Carter A.T."/>
            <person name="Peck M.W."/>
        </authorList>
    </citation>
    <scope>NUCLEOTIDE SEQUENCE [LARGE SCALE GENOMIC DNA]</scope>
    <source>
        <strain evidence="9 12">1605</strain>
        <strain evidence="10 11">CB-K-33E</strain>
    </source>
</reference>
<evidence type="ECO:0000256" key="8">
    <source>
        <dbReference type="ARBA" id="ARBA00049047"/>
    </source>
</evidence>
<gene>
    <name evidence="9" type="ORF">FC774_08535</name>
    <name evidence="10" type="ORF">FDB51_09240</name>
</gene>
<accession>A0A6B4FQX6</accession>
<evidence type="ECO:0000313" key="11">
    <source>
        <dbReference type="Proteomes" id="UP000473681"/>
    </source>
</evidence>
<comment type="catalytic activity">
    <reaction evidence="8">
        <text>(1S,2R)-1-C-(indol-3-yl)glycerol 3-phosphate + L-serine = D-glyceraldehyde 3-phosphate + L-tryptophan + H2O</text>
        <dbReference type="Rhea" id="RHEA:10532"/>
        <dbReference type="ChEBI" id="CHEBI:15377"/>
        <dbReference type="ChEBI" id="CHEBI:33384"/>
        <dbReference type="ChEBI" id="CHEBI:57912"/>
        <dbReference type="ChEBI" id="CHEBI:58866"/>
        <dbReference type="ChEBI" id="CHEBI:59776"/>
        <dbReference type="EC" id="4.2.1.20"/>
    </reaction>
</comment>
<dbReference type="PANTHER" id="PTHR43406:SF1">
    <property type="entry name" value="TRYPTOPHAN SYNTHASE ALPHA CHAIN, CHLOROPLASTIC"/>
    <property type="match status" value="1"/>
</dbReference>
<dbReference type="SUPFAM" id="SSF51366">
    <property type="entry name" value="Ribulose-phoshate binding barrel"/>
    <property type="match status" value="1"/>
</dbReference>
<dbReference type="InterPro" id="IPR013785">
    <property type="entry name" value="Aldolase_TIM"/>
</dbReference>
<dbReference type="Proteomes" id="UP000476820">
    <property type="component" value="Unassembled WGS sequence"/>
</dbReference>
<dbReference type="Pfam" id="PF00290">
    <property type="entry name" value="Trp_syntA"/>
    <property type="match status" value="1"/>
</dbReference>
<dbReference type="AlphaFoldDB" id="A0A6B4FQX6"/>
<evidence type="ECO:0000313" key="9">
    <source>
        <dbReference type="EMBL" id="NFF87912.1"/>
    </source>
</evidence>
<evidence type="ECO:0000256" key="3">
    <source>
        <dbReference type="ARBA" id="ARBA00012043"/>
    </source>
</evidence>
<dbReference type="Gene3D" id="3.20.20.70">
    <property type="entry name" value="Aldolase class I"/>
    <property type="match status" value="1"/>
</dbReference>